<proteinExistence type="predicted"/>
<protein>
    <submittedName>
        <fullName evidence="1">Uncharacterized protein</fullName>
    </submittedName>
</protein>
<dbReference type="AlphaFoldDB" id="A0A644T4Z4"/>
<dbReference type="EMBL" id="VSSQ01000016">
    <property type="protein sequence ID" value="MPL61884.1"/>
    <property type="molecule type" value="Genomic_DNA"/>
</dbReference>
<organism evidence="1">
    <name type="scientific">bioreactor metagenome</name>
    <dbReference type="NCBI Taxonomy" id="1076179"/>
    <lineage>
        <taxon>unclassified sequences</taxon>
        <taxon>metagenomes</taxon>
        <taxon>ecological metagenomes</taxon>
    </lineage>
</organism>
<accession>A0A644T4Z4</accession>
<sequence>MYENIVNKTEKEDGFTYFLAKGIGKAKDITKEGI</sequence>
<comment type="caution">
    <text evidence="1">The sequence shown here is derived from an EMBL/GenBank/DDBJ whole genome shotgun (WGS) entry which is preliminary data.</text>
</comment>
<gene>
    <name evidence="1" type="ORF">SDC9_07473</name>
</gene>
<reference evidence="1" key="1">
    <citation type="submission" date="2019-08" db="EMBL/GenBank/DDBJ databases">
        <authorList>
            <person name="Kucharzyk K."/>
            <person name="Murdoch R.W."/>
            <person name="Higgins S."/>
            <person name="Loffler F."/>
        </authorList>
    </citation>
    <scope>NUCLEOTIDE SEQUENCE</scope>
</reference>
<evidence type="ECO:0000313" key="1">
    <source>
        <dbReference type="EMBL" id="MPL61884.1"/>
    </source>
</evidence>
<name>A0A644T4Z4_9ZZZZ</name>